<dbReference type="AlphaFoldDB" id="A0A1E5UH60"/>
<gene>
    <name evidence="1" type="ORF">BHF72_1274</name>
</gene>
<dbReference type="EMBL" id="MKGI01000010">
    <property type="protein sequence ID" value="OEL12230.1"/>
    <property type="molecule type" value="Genomic_DNA"/>
</dbReference>
<comment type="caution">
    <text evidence="1">The sequence shown here is derived from an EMBL/GenBank/DDBJ whole genome shotgun (WGS) entry which is preliminary data.</text>
</comment>
<evidence type="ECO:0000313" key="2">
    <source>
        <dbReference type="Proteomes" id="UP000095601"/>
    </source>
</evidence>
<organism evidence="1 2">
    <name type="scientific">Cloacibacterium normanense</name>
    <dbReference type="NCBI Taxonomy" id="237258"/>
    <lineage>
        <taxon>Bacteria</taxon>
        <taxon>Pseudomonadati</taxon>
        <taxon>Bacteroidota</taxon>
        <taxon>Flavobacteriia</taxon>
        <taxon>Flavobacteriales</taxon>
        <taxon>Weeksellaceae</taxon>
    </lineage>
</organism>
<accession>A0A1E5UH60</accession>
<protein>
    <submittedName>
        <fullName evidence="1">Uncharacterized protein</fullName>
    </submittedName>
</protein>
<evidence type="ECO:0000313" key="1">
    <source>
        <dbReference type="EMBL" id="OEL12230.1"/>
    </source>
</evidence>
<proteinExistence type="predicted"/>
<reference evidence="1 2" key="1">
    <citation type="submission" date="2016-09" db="EMBL/GenBank/DDBJ databases">
        <authorList>
            <person name="Capua I."/>
            <person name="De Benedictis P."/>
            <person name="Joannis T."/>
            <person name="Lombin L.H."/>
            <person name="Cattoli G."/>
        </authorList>
    </citation>
    <scope>NUCLEOTIDE SEQUENCE [LARGE SCALE GENOMIC DNA]</scope>
    <source>
        <strain evidence="1 2">NRS-1</strain>
    </source>
</reference>
<name>A0A1E5UH60_9FLAO</name>
<sequence>MPFLSQFNIKDSYEYLLDLKPMKEIEKNELINFVMKNVQKK</sequence>
<keyword evidence="2" id="KW-1185">Reference proteome</keyword>
<dbReference type="Proteomes" id="UP000095601">
    <property type="component" value="Unassembled WGS sequence"/>
</dbReference>